<comment type="caution">
    <text evidence="2">The sequence shown here is derived from an EMBL/GenBank/DDBJ whole genome shotgun (WGS) entry which is preliminary data.</text>
</comment>
<reference evidence="2 3" key="1">
    <citation type="journal article" date="2018" name="Sci. Data">
        <title>The draft genome sequence of cork oak.</title>
        <authorList>
            <person name="Ramos A.M."/>
            <person name="Usie A."/>
            <person name="Barbosa P."/>
            <person name="Barros P.M."/>
            <person name="Capote T."/>
            <person name="Chaves I."/>
            <person name="Simoes F."/>
            <person name="Abreu I."/>
            <person name="Carrasquinho I."/>
            <person name="Faro C."/>
            <person name="Guimaraes J.B."/>
            <person name="Mendonca D."/>
            <person name="Nobrega F."/>
            <person name="Rodrigues L."/>
            <person name="Saibo N.J.M."/>
            <person name="Varela M.C."/>
            <person name="Egas C."/>
            <person name="Matos J."/>
            <person name="Miguel C.M."/>
            <person name="Oliveira M.M."/>
            <person name="Ricardo C.P."/>
            <person name="Goncalves S."/>
        </authorList>
    </citation>
    <scope>NUCLEOTIDE SEQUENCE [LARGE SCALE GENOMIC DNA]</scope>
    <source>
        <strain evidence="3">cv. HL8</strain>
    </source>
</reference>
<dbReference type="Proteomes" id="UP000237347">
    <property type="component" value="Unassembled WGS sequence"/>
</dbReference>
<dbReference type="AlphaFoldDB" id="A0AAW0LTC5"/>
<organism evidence="2 3">
    <name type="scientific">Quercus suber</name>
    <name type="common">Cork oak</name>
    <dbReference type="NCBI Taxonomy" id="58331"/>
    <lineage>
        <taxon>Eukaryota</taxon>
        <taxon>Viridiplantae</taxon>
        <taxon>Streptophyta</taxon>
        <taxon>Embryophyta</taxon>
        <taxon>Tracheophyta</taxon>
        <taxon>Spermatophyta</taxon>
        <taxon>Magnoliopsida</taxon>
        <taxon>eudicotyledons</taxon>
        <taxon>Gunneridae</taxon>
        <taxon>Pentapetalae</taxon>
        <taxon>rosids</taxon>
        <taxon>fabids</taxon>
        <taxon>Fagales</taxon>
        <taxon>Fagaceae</taxon>
        <taxon>Quercus</taxon>
    </lineage>
</organism>
<keyword evidence="3" id="KW-1185">Reference proteome</keyword>
<protein>
    <submittedName>
        <fullName evidence="2">Uncharacterized protein</fullName>
    </submittedName>
</protein>
<proteinExistence type="predicted"/>
<gene>
    <name evidence="2" type="ORF">CFP56_031017</name>
</gene>
<evidence type="ECO:0000313" key="2">
    <source>
        <dbReference type="EMBL" id="KAK7854679.1"/>
    </source>
</evidence>
<evidence type="ECO:0000256" key="1">
    <source>
        <dbReference type="SAM" id="MobiDB-lite"/>
    </source>
</evidence>
<dbReference type="EMBL" id="PKMF04000052">
    <property type="protein sequence ID" value="KAK7854679.1"/>
    <property type="molecule type" value="Genomic_DNA"/>
</dbReference>
<name>A0AAW0LTC5_QUESU</name>
<accession>A0AAW0LTC5</accession>
<sequence>MHRTSVDSFVRGKSGRILGKYHTNDKNADQTSAETLLIMPLHTTILTSTQPLLMIPINTRRYIEDNRWPEQRSRVDIDIHGISIMPPNQKNKAAGQYQIIHSNSS</sequence>
<evidence type="ECO:0000313" key="3">
    <source>
        <dbReference type="Proteomes" id="UP000237347"/>
    </source>
</evidence>
<feature type="region of interest" description="Disordered" evidence="1">
    <location>
        <begin position="86"/>
        <end position="105"/>
    </location>
</feature>